<reference evidence="3" key="2">
    <citation type="journal article" date="2017" name="Nat. Plants">
        <title>The Aegilops tauschii genome reveals multiple impacts of transposons.</title>
        <authorList>
            <person name="Zhao G."/>
            <person name="Zou C."/>
            <person name="Li K."/>
            <person name="Wang K."/>
            <person name="Li T."/>
            <person name="Gao L."/>
            <person name="Zhang X."/>
            <person name="Wang H."/>
            <person name="Yang Z."/>
            <person name="Liu X."/>
            <person name="Jiang W."/>
            <person name="Mao L."/>
            <person name="Kong X."/>
            <person name="Jiao Y."/>
            <person name="Jia J."/>
        </authorList>
    </citation>
    <scope>NUCLEOTIDE SEQUENCE [LARGE SCALE GENOMIC DNA]</scope>
    <source>
        <strain evidence="3">cv. AL8/78</strain>
    </source>
</reference>
<sequence>LQSNAGRLVPISRVSSPPTRRHIRRSFPDPRNAFLPPSPNPHLPSPSISFPPSPHRRQAQPRRVYDAQADIEPLGYHAGPPRGLHPPVDGEQHRGGRTAERCDGLHFLSVGGRGLRRQRVSSRSDATGARVAARRLPPR</sequence>
<name>A0A453SB90_AEGTS</name>
<evidence type="ECO:0000313" key="3">
    <source>
        <dbReference type="Proteomes" id="UP000015105"/>
    </source>
</evidence>
<reference evidence="2" key="3">
    <citation type="journal article" date="2017" name="Nature">
        <title>Genome sequence of the progenitor of the wheat D genome Aegilops tauschii.</title>
        <authorList>
            <person name="Luo M.C."/>
            <person name="Gu Y.Q."/>
            <person name="Puiu D."/>
            <person name="Wang H."/>
            <person name="Twardziok S.O."/>
            <person name="Deal K.R."/>
            <person name="Huo N."/>
            <person name="Zhu T."/>
            <person name="Wang L."/>
            <person name="Wang Y."/>
            <person name="McGuire P.E."/>
            <person name="Liu S."/>
            <person name="Long H."/>
            <person name="Ramasamy R.K."/>
            <person name="Rodriguez J.C."/>
            <person name="Van S.L."/>
            <person name="Yuan L."/>
            <person name="Wang Z."/>
            <person name="Xia Z."/>
            <person name="Xiao L."/>
            <person name="Anderson O.D."/>
            <person name="Ouyang S."/>
            <person name="Liang Y."/>
            <person name="Zimin A.V."/>
            <person name="Pertea G."/>
            <person name="Qi P."/>
            <person name="Bennetzen J.L."/>
            <person name="Dai X."/>
            <person name="Dawson M.W."/>
            <person name="Muller H.G."/>
            <person name="Kugler K."/>
            <person name="Rivarola-Duarte L."/>
            <person name="Spannagl M."/>
            <person name="Mayer K.F.X."/>
            <person name="Lu F.H."/>
            <person name="Bevan M.W."/>
            <person name="Leroy P."/>
            <person name="Li P."/>
            <person name="You F.M."/>
            <person name="Sun Q."/>
            <person name="Liu Z."/>
            <person name="Lyons E."/>
            <person name="Wicker T."/>
            <person name="Salzberg S.L."/>
            <person name="Devos K.M."/>
            <person name="Dvorak J."/>
        </authorList>
    </citation>
    <scope>NUCLEOTIDE SEQUENCE [LARGE SCALE GENOMIC DNA]</scope>
    <source>
        <strain evidence="2">cv. AL8/78</strain>
    </source>
</reference>
<evidence type="ECO:0000313" key="2">
    <source>
        <dbReference type="EnsemblPlants" id="AET7Gv20880600.1"/>
    </source>
</evidence>
<feature type="region of interest" description="Disordered" evidence="1">
    <location>
        <begin position="1"/>
        <end position="100"/>
    </location>
</feature>
<feature type="compositionally biased region" description="Basic and acidic residues" evidence="1">
    <location>
        <begin position="88"/>
        <end position="100"/>
    </location>
</feature>
<dbReference type="Proteomes" id="UP000015105">
    <property type="component" value="Chromosome 7D"/>
</dbReference>
<dbReference type="EnsemblPlants" id="AET7Gv20880600.1">
    <property type="protein sequence ID" value="AET7Gv20880600.1"/>
    <property type="gene ID" value="AET7Gv20880600"/>
</dbReference>
<dbReference type="Gramene" id="AET7Gv20880600.1">
    <property type="protein sequence ID" value="AET7Gv20880600.1"/>
    <property type="gene ID" value="AET7Gv20880600"/>
</dbReference>
<feature type="compositionally biased region" description="Pro residues" evidence="1">
    <location>
        <begin position="36"/>
        <end position="53"/>
    </location>
</feature>
<proteinExistence type="predicted"/>
<feature type="region of interest" description="Disordered" evidence="1">
    <location>
        <begin position="114"/>
        <end position="139"/>
    </location>
</feature>
<accession>A0A453SB90</accession>
<keyword evidence="3" id="KW-1185">Reference proteome</keyword>
<reference evidence="3" key="1">
    <citation type="journal article" date="2014" name="Science">
        <title>Ancient hybridizations among the ancestral genomes of bread wheat.</title>
        <authorList>
            <consortium name="International Wheat Genome Sequencing Consortium,"/>
            <person name="Marcussen T."/>
            <person name="Sandve S.R."/>
            <person name="Heier L."/>
            <person name="Spannagl M."/>
            <person name="Pfeifer M."/>
            <person name="Jakobsen K.S."/>
            <person name="Wulff B.B."/>
            <person name="Steuernagel B."/>
            <person name="Mayer K.F."/>
            <person name="Olsen O.A."/>
        </authorList>
    </citation>
    <scope>NUCLEOTIDE SEQUENCE [LARGE SCALE GENOMIC DNA]</scope>
    <source>
        <strain evidence="3">cv. AL8/78</strain>
    </source>
</reference>
<reference evidence="2" key="4">
    <citation type="submission" date="2019-03" db="UniProtKB">
        <authorList>
            <consortium name="EnsemblPlants"/>
        </authorList>
    </citation>
    <scope>IDENTIFICATION</scope>
</reference>
<protein>
    <submittedName>
        <fullName evidence="2">Uncharacterized protein</fullName>
    </submittedName>
</protein>
<dbReference type="AlphaFoldDB" id="A0A453SB90"/>
<evidence type="ECO:0000256" key="1">
    <source>
        <dbReference type="SAM" id="MobiDB-lite"/>
    </source>
</evidence>
<reference evidence="2" key="5">
    <citation type="journal article" date="2021" name="G3 (Bethesda)">
        <title>Aegilops tauschii genome assembly Aet v5.0 features greater sequence contiguity and improved annotation.</title>
        <authorList>
            <person name="Wang L."/>
            <person name="Zhu T."/>
            <person name="Rodriguez J.C."/>
            <person name="Deal K.R."/>
            <person name="Dubcovsky J."/>
            <person name="McGuire P.E."/>
            <person name="Lux T."/>
            <person name="Spannagl M."/>
            <person name="Mayer K.F.X."/>
            <person name="Baldrich P."/>
            <person name="Meyers B.C."/>
            <person name="Huo N."/>
            <person name="Gu Y.Q."/>
            <person name="Zhou H."/>
            <person name="Devos K.M."/>
            <person name="Bennetzen J.L."/>
            <person name="Unver T."/>
            <person name="Budak H."/>
            <person name="Gulick P.J."/>
            <person name="Galiba G."/>
            <person name="Kalapos B."/>
            <person name="Nelson D.R."/>
            <person name="Li P."/>
            <person name="You F.M."/>
            <person name="Luo M.C."/>
            <person name="Dvorak J."/>
        </authorList>
    </citation>
    <scope>NUCLEOTIDE SEQUENCE [LARGE SCALE GENOMIC DNA]</scope>
    <source>
        <strain evidence="2">cv. AL8/78</strain>
    </source>
</reference>
<organism evidence="2 3">
    <name type="scientific">Aegilops tauschii subsp. strangulata</name>
    <name type="common">Goatgrass</name>
    <dbReference type="NCBI Taxonomy" id="200361"/>
    <lineage>
        <taxon>Eukaryota</taxon>
        <taxon>Viridiplantae</taxon>
        <taxon>Streptophyta</taxon>
        <taxon>Embryophyta</taxon>
        <taxon>Tracheophyta</taxon>
        <taxon>Spermatophyta</taxon>
        <taxon>Magnoliopsida</taxon>
        <taxon>Liliopsida</taxon>
        <taxon>Poales</taxon>
        <taxon>Poaceae</taxon>
        <taxon>BOP clade</taxon>
        <taxon>Pooideae</taxon>
        <taxon>Triticodae</taxon>
        <taxon>Triticeae</taxon>
        <taxon>Triticinae</taxon>
        <taxon>Aegilops</taxon>
    </lineage>
</organism>